<dbReference type="InterPro" id="IPR011559">
    <property type="entry name" value="Initiation_fac_2B_a/b/d"/>
</dbReference>
<comment type="pathway">
    <text evidence="2">Amino-acid biosynthesis; L-methionine biosynthesis via salvage pathway; L-methionine from S-methyl-5-thio-alpha-D-ribose 1-phosphate: step 1/6.</text>
</comment>
<dbReference type="Gene3D" id="3.40.50.10470">
    <property type="entry name" value="Translation initiation factor eif-2b, domain 2"/>
    <property type="match status" value="1"/>
</dbReference>
<keyword evidence="3" id="KW-0396">Initiation factor</keyword>
<keyword evidence="1 2" id="KW-0413">Isomerase</keyword>
<evidence type="ECO:0000313" key="4">
    <source>
        <dbReference type="Proteomes" id="UP000053091"/>
    </source>
</evidence>
<comment type="function">
    <text evidence="2">Catalyzes the interconversion of methylthioribose-1-phosphate (MTR-1-P) into methylthioribulose-1-phosphate (MTRu-1-P).</text>
</comment>
<dbReference type="GO" id="GO:0019509">
    <property type="term" value="P:L-methionine salvage from methylthioadenosine"/>
    <property type="evidence" value="ECO:0007669"/>
    <property type="project" value="UniProtKB-UniRule"/>
</dbReference>
<comment type="similarity">
    <text evidence="2">Belongs to the EIF-2B alpha/beta/delta subunits family. MtnA subfamily.</text>
</comment>
<comment type="catalytic activity">
    <reaction evidence="2">
        <text>5-(methylsulfanyl)-alpha-D-ribose 1-phosphate = 5-(methylsulfanyl)-D-ribulose 1-phosphate</text>
        <dbReference type="Rhea" id="RHEA:19989"/>
        <dbReference type="ChEBI" id="CHEBI:58533"/>
        <dbReference type="ChEBI" id="CHEBI:58548"/>
        <dbReference type="EC" id="5.3.1.23"/>
    </reaction>
</comment>
<dbReference type="PANTHER" id="PTHR43475">
    <property type="entry name" value="METHYLTHIORIBOSE-1-PHOSPHATE ISOMERASE"/>
    <property type="match status" value="1"/>
</dbReference>
<reference evidence="3" key="1">
    <citation type="journal article" date="2015" name="Genome Announc.">
        <title>Draft Genome Sequence of Bacteroidales Strain TBC1, a Novel Isolate from a Methanogenic Wastewater Treatment System.</title>
        <authorList>
            <person name="Tourlousse D.M."/>
            <person name="Matsuura N."/>
            <person name="Sun L."/>
            <person name="Toyonaga M."/>
            <person name="Kuroda K."/>
            <person name="Ohashi A."/>
            <person name="Cruz R."/>
            <person name="Yamaguchi T."/>
            <person name="Sekiguchi Y."/>
        </authorList>
    </citation>
    <scope>NUCLEOTIDE SEQUENCE [LARGE SCALE GENOMIC DNA]</scope>
    <source>
        <strain evidence="3">TBC1</strain>
    </source>
</reference>
<dbReference type="STRING" id="1678841.TBC1_11148"/>
<name>A0A0S7BXP6_9BACT</name>
<evidence type="ECO:0000256" key="1">
    <source>
        <dbReference type="ARBA" id="ARBA00023235"/>
    </source>
</evidence>
<keyword evidence="2" id="KW-0486">Methionine biosynthesis</keyword>
<feature type="binding site" evidence="2">
    <location>
        <position position="85"/>
    </location>
    <ligand>
        <name>substrate</name>
    </ligand>
</feature>
<dbReference type="SUPFAM" id="SSF100950">
    <property type="entry name" value="NagB/RpiA/CoA transferase-like"/>
    <property type="match status" value="1"/>
</dbReference>
<dbReference type="InterPro" id="IPR027363">
    <property type="entry name" value="M1Pi_N"/>
</dbReference>
<feature type="site" description="Transition state stabilizer" evidence="2">
    <location>
        <position position="145"/>
    </location>
</feature>
<dbReference type="Proteomes" id="UP000053091">
    <property type="component" value="Unassembled WGS sequence"/>
</dbReference>
<evidence type="ECO:0000256" key="2">
    <source>
        <dbReference type="HAMAP-Rule" id="MF_01678"/>
    </source>
</evidence>
<sequence length="330" mass="35916">MKVGDRHYRTIWMEGTVVYMIDQNLLPFEFKVQAFKQREATCEAIRKMTVRGAGAIGAAAGFAMAQGFISNEDPDIARERIRATRPTARDLFYAVDRVYEAGKISVQAAIEEAQNLANANVEAAKKIGFFGDALIKDGARILTHCNAGWLGFVDYGSALSPVYTAHRNGKQIHVYADETRPRSQGARLTAWELANEGVDHTIVPDNAGAFLMSEGMIDLVITGADRIAANGDVANKIGTYEKAILAEYFGIPFFVAAPLSTFDHNTPDGSAIEIEHRSQDEVHYQTGPDGDGKMHTIRVTNPGSEAFNPAFDITPAALITGFITEKGVTN</sequence>
<feature type="binding site" evidence="2">
    <location>
        <begin position="235"/>
        <end position="236"/>
    </location>
    <ligand>
        <name>substrate</name>
    </ligand>
</feature>
<dbReference type="OrthoDB" id="9803436at2"/>
<dbReference type="Gene3D" id="1.20.120.420">
    <property type="entry name" value="translation initiation factor eif-2b, domain 1"/>
    <property type="match status" value="1"/>
</dbReference>
<dbReference type="Pfam" id="PF01008">
    <property type="entry name" value="IF-2B"/>
    <property type="match status" value="1"/>
</dbReference>
<dbReference type="NCBIfam" id="TIGR00512">
    <property type="entry name" value="salvage_mtnA"/>
    <property type="match status" value="1"/>
</dbReference>
<dbReference type="EMBL" id="DF968182">
    <property type="protein sequence ID" value="GAP42020.1"/>
    <property type="molecule type" value="Genomic_DNA"/>
</dbReference>
<dbReference type="InterPro" id="IPR037171">
    <property type="entry name" value="NagB/RpiA_transferase-like"/>
</dbReference>
<dbReference type="UniPathway" id="UPA00904">
    <property type="reaction ID" value="UER00874"/>
</dbReference>
<dbReference type="RefSeq" id="WP_062037071.1">
    <property type="nucleotide sequence ID" value="NZ_DF968182.1"/>
</dbReference>
<gene>
    <name evidence="2" type="primary">mtnA</name>
    <name evidence="3" type="ORF">TBC1_11148</name>
</gene>
<feature type="active site" description="Proton donor" evidence="2">
    <location>
        <position position="225"/>
    </location>
</feature>
<dbReference type="AlphaFoldDB" id="A0A0S7BXP6"/>
<dbReference type="FunFam" id="3.40.50.10470:FF:000006">
    <property type="entry name" value="Methylthioribose-1-phosphate isomerase"/>
    <property type="match status" value="1"/>
</dbReference>
<evidence type="ECO:0000313" key="3">
    <source>
        <dbReference type="EMBL" id="GAP42020.1"/>
    </source>
</evidence>
<dbReference type="GO" id="GO:0003743">
    <property type="term" value="F:translation initiation factor activity"/>
    <property type="evidence" value="ECO:0007669"/>
    <property type="project" value="UniProtKB-KW"/>
</dbReference>
<accession>A0A0S7BXP6</accession>
<dbReference type="PATRIC" id="fig|1678841.3.peg.178"/>
<protein>
    <recommendedName>
        <fullName evidence="2">Methylthioribose-1-phosphate isomerase</fullName>
        <shortName evidence="2">M1Pi</shortName>
        <shortName evidence="2">MTR-1-P isomerase</shortName>
        <ecNumber evidence="2">5.3.1.23</ecNumber>
    </recommendedName>
    <alternativeName>
        <fullName evidence="2">S-methyl-5-thioribose-1-phosphate isomerase</fullName>
    </alternativeName>
</protein>
<keyword evidence="2" id="KW-0028">Amino-acid biosynthesis</keyword>
<keyword evidence="3" id="KW-0648">Protein biosynthesis</keyword>
<dbReference type="PANTHER" id="PTHR43475:SF1">
    <property type="entry name" value="METHYLTHIORIBOSE-1-PHOSPHATE ISOMERASE"/>
    <property type="match status" value="1"/>
</dbReference>
<feature type="binding site" evidence="2">
    <location>
        <position position="184"/>
    </location>
    <ligand>
        <name>substrate</name>
    </ligand>
</feature>
<dbReference type="NCBIfam" id="NF004326">
    <property type="entry name" value="PRK05720.1"/>
    <property type="match status" value="1"/>
</dbReference>
<dbReference type="HAMAP" id="MF_01678">
    <property type="entry name" value="Salvage_MtnA"/>
    <property type="match status" value="1"/>
</dbReference>
<proteinExistence type="inferred from homology"/>
<dbReference type="NCBIfam" id="TIGR00524">
    <property type="entry name" value="eIF-2B_rel"/>
    <property type="match status" value="1"/>
</dbReference>
<dbReference type="InterPro" id="IPR000649">
    <property type="entry name" value="IF-2B-related"/>
</dbReference>
<dbReference type="InterPro" id="IPR042529">
    <property type="entry name" value="IF_2B-like_C"/>
</dbReference>
<feature type="binding site" evidence="2">
    <location>
        <begin position="51"/>
        <end position="53"/>
    </location>
    <ligand>
        <name>substrate</name>
    </ligand>
</feature>
<dbReference type="GO" id="GO:0046523">
    <property type="term" value="F:S-methyl-5-thioribose-1-phosphate isomerase activity"/>
    <property type="evidence" value="ECO:0007669"/>
    <property type="project" value="UniProtKB-UniRule"/>
</dbReference>
<organism evidence="3">
    <name type="scientific">Lentimicrobium saccharophilum</name>
    <dbReference type="NCBI Taxonomy" id="1678841"/>
    <lineage>
        <taxon>Bacteria</taxon>
        <taxon>Pseudomonadati</taxon>
        <taxon>Bacteroidota</taxon>
        <taxon>Bacteroidia</taxon>
        <taxon>Bacteroidales</taxon>
        <taxon>Lentimicrobiaceae</taxon>
        <taxon>Lentimicrobium</taxon>
    </lineage>
</organism>
<keyword evidence="4" id="KW-1185">Reference proteome</keyword>
<dbReference type="InterPro" id="IPR005251">
    <property type="entry name" value="IF-M1Pi"/>
</dbReference>
<dbReference type="EC" id="5.3.1.23" evidence="2"/>